<feature type="region of interest" description="Disordered" evidence="1">
    <location>
        <begin position="15"/>
        <end position="34"/>
    </location>
</feature>
<dbReference type="EMBL" id="QBLH01002833">
    <property type="protein sequence ID" value="TGZ46671.1"/>
    <property type="molecule type" value="Genomic_DNA"/>
</dbReference>
<proteinExistence type="predicted"/>
<reference evidence="2 3" key="1">
    <citation type="journal article" date="2019" name="Philos. Trans. R. Soc. Lond., B, Biol. Sci.">
        <title>Ant behaviour and brain gene expression of defending hosts depend on the ecological success of the intruding social parasite.</title>
        <authorList>
            <person name="Kaur R."/>
            <person name="Stoldt M."/>
            <person name="Jongepier E."/>
            <person name="Feldmeyer B."/>
            <person name="Menzel F."/>
            <person name="Bornberg-Bauer E."/>
            <person name="Foitzik S."/>
        </authorList>
    </citation>
    <scope>NUCLEOTIDE SEQUENCE [LARGE SCALE GENOMIC DNA]</scope>
    <source>
        <tissue evidence="2">Whole body</tissue>
    </source>
</reference>
<dbReference type="AlphaFoldDB" id="A0A4S2KBD4"/>
<sequence length="86" mass="9349">MSALNGGRFHVVLQRTRGVSNNTRTSGRGGYVPRLTPILRAPTVNCELRERRHGTGRGGNPGRTKGRRNEGSAGARGPDFPPRDKK</sequence>
<evidence type="ECO:0000313" key="2">
    <source>
        <dbReference type="EMBL" id="TGZ46671.1"/>
    </source>
</evidence>
<gene>
    <name evidence="2" type="ORF">DBV15_10938</name>
</gene>
<name>A0A4S2KBD4_9HYME</name>
<accession>A0A4S2KBD4</accession>
<keyword evidence="3" id="KW-1185">Reference proteome</keyword>
<evidence type="ECO:0000313" key="3">
    <source>
        <dbReference type="Proteomes" id="UP000310200"/>
    </source>
</evidence>
<dbReference type="Proteomes" id="UP000310200">
    <property type="component" value="Unassembled WGS sequence"/>
</dbReference>
<comment type="caution">
    <text evidence="2">The sequence shown here is derived from an EMBL/GenBank/DDBJ whole genome shotgun (WGS) entry which is preliminary data.</text>
</comment>
<feature type="compositionally biased region" description="Polar residues" evidence="1">
    <location>
        <begin position="17"/>
        <end position="26"/>
    </location>
</feature>
<organism evidence="2 3">
    <name type="scientific">Temnothorax longispinosus</name>
    <dbReference type="NCBI Taxonomy" id="300112"/>
    <lineage>
        <taxon>Eukaryota</taxon>
        <taxon>Metazoa</taxon>
        <taxon>Ecdysozoa</taxon>
        <taxon>Arthropoda</taxon>
        <taxon>Hexapoda</taxon>
        <taxon>Insecta</taxon>
        <taxon>Pterygota</taxon>
        <taxon>Neoptera</taxon>
        <taxon>Endopterygota</taxon>
        <taxon>Hymenoptera</taxon>
        <taxon>Apocrita</taxon>
        <taxon>Aculeata</taxon>
        <taxon>Formicoidea</taxon>
        <taxon>Formicidae</taxon>
        <taxon>Myrmicinae</taxon>
        <taxon>Temnothorax</taxon>
    </lineage>
</organism>
<protein>
    <submittedName>
        <fullName evidence="2">Uncharacterized protein</fullName>
    </submittedName>
</protein>
<feature type="region of interest" description="Disordered" evidence="1">
    <location>
        <begin position="42"/>
        <end position="86"/>
    </location>
</feature>
<evidence type="ECO:0000256" key="1">
    <source>
        <dbReference type="SAM" id="MobiDB-lite"/>
    </source>
</evidence>